<sequence length="269" mass="30116">MPASSETEAAETRAQALAAEGRRCWPDIKPSPRLLAAVERWSRLPERPGVDLREVYLALACVEGSPAAMRLFEERYLDSVEPALAAQRLGPDELAEVRQRVRIRLFVQQRDDLPVVMHYAGQGRLGGLVRVVMIREAVRLRSSPATAELTLEALDARDPELAFTDGERQELARRLFARAAAALTGRERCLLRLHYVRGVSGAQIALMHGVHRATAVRWLESARLHLLQAFSRELRALAPELSRGQHEQLAAWFNTHLELSLSRLLTTVS</sequence>
<dbReference type="RefSeq" id="WP_267771128.1">
    <property type="nucleotide sequence ID" value="NZ_JAPNKE010000002.1"/>
</dbReference>
<accession>A0A9X3ERF6</accession>
<comment type="caution">
    <text evidence="1">The sequence shown here is derived from an EMBL/GenBank/DDBJ whole genome shotgun (WGS) entry which is preliminary data.</text>
</comment>
<organism evidence="1 2">
    <name type="scientific">Nannocystis pusilla</name>
    <dbReference type="NCBI Taxonomy" id="889268"/>
    <lineage>
        <taxon>Bacteria</taxon>
        <taxon>Pseudomonadati</taxon>
        <taxon>Myxococcota</taxon>
        <taxon>Polyangia</taxon>
        <taxon>Nannocystales</taxon>
        <taxon>Nannocystaceae</taxon>
        <taxon>Nannocystis</taxon>
    </lineage>
</organism>
<reference evidence="1" key="1">
    <citation type="submission" date="2022-11" db="EMBL/GenBank/DDBJ databases">
        <title>Minimal conservation of predation-associated metabolite biosynthetic gene clusters underscores biosynthetic potential of Myxococcota including descriptions for ten novel species: Archangium lansinium sp. nov., Myxococcus landrumus sp. nov., Nannocystis bai.</title>
        <authorList>
            <person name="Ahearne A."/>
            <person name="Stevens C."/>
            <person name="Phillips K."/>
        </authorList>
    </citation>
    <scope>NUCLEOTIDE SEQUENCE</scope>
    <source>
        <strain evidence="1">Na p29</strain>
    </source>
</reference>
<evidence type="ECO:0008006" key="3">
    <source>
        <dbReference type="Google" id="ProtNLM"/>
    </source>
</evidence>
<dbReference type="InterPro" id="IPR036388">
    <property type="entry name" value="WH-like_DNA-bd_sf"/>
</dbReference>
<dbReference type="EMBL" id="JAPNKE010000002">
    <property type="protein sequence ID" value="MCY1008495.1"/>
    <property type="molecule type" value="Genomic_DNA"/>
</dbReference>
<name>A0A9X3ERF6_9BACT</name>
<dbReference type="Gene3D" id="1.10.10.10">
    <property type="entry name" value="Winged helix-like DNA-binding domain superfamily/Winged helix DNA-binding domain"/>
    <property type="match status" value="1"/>
</dbReference>
<dbReference type="Proteomes" id="UP001150924">
    <property type="component" value="Unassembled WGS sequence"/>
</dbReference>
<gene>
    <name evidence="1" type="ORF">OV079_23640</name>
</gene>
<evidence type="ECO:0000313" key="1">
    <source>
        <dbReference type="EMBL" id="MCY1008495.1"/>
    </source>
</evidence>
<dbReference type="AlphaFoldDB" id="A0A9X3ERF6"/>
<dbReference type="SUPFAM" id="SSF88659">
    <property type="entry name" value="Sigma3 and sigma4 domains of RNA polymerase sigma factors"/>
    <property type="match status" value="1"/>
</dbReference>
<proteinExistence type="predicted"/>
<dbReference type="InterPro" id="IPR013324">
    <property type="entry name" value="RNA_pol_sigma_r3/r4-like"/>
</dbReference>
<keyword evidence="2" id="KW-1185">Reference proteome</keyword>
<evidence type="ECO:0000313" key="2">
    <source>
        <dbReference type="Proteomes" id="UP001150924"/>
    </source>
</evidence>
<protein>
    <recommendedName>
        <fullName evidence="3">Sigma-70 family RNA polymerase sigma factor</fullName>
    </recommendedName>
</protein>